<gene>
    <name evidence="2" type="ORF">NRP21_24545</name>
</gene>
<feature type="chain" id="PRO_5047332754" description="SH3 domain-containing protein" evidence="1">
    <location>
        <begin position="17"/>
        <end position="196"/>
    </location>
</feature>
<accession>A0ABT1XAU3</accession>
<evidence type="ECO:0000313" key="2">
    <source>
        <dbReference type="EMBL" id="MCR0985225.1"/>
    </source>
</evidence>
<proteinExistence type="predicted"/>
<evidence type="ECO:0000256" key="1">
    <source>
        <dbReference type="SAM" id="SignalP"/>
    </source>
</evidence>
<keyword evidence="3" id="KW-1185">Reference proteome</keyword>
<organism evidence="2 3">
    <name type="scientific">Roseomonas populi</name>
    <dbReference type="NCBI Taxonomy" id="3121582"/>
    <lineage>
        <taxon>Bacteria</taxon>
        <taxon>Pseudomonadati</taxon>
        <taxon>Pseudomonadota</taxon>
        <taxon>Alphaproteobacteria</taxon>
        <taxon>Acetobacterales</taxon>
        <taxon>Roseomonadaceae</taxon>
        <taxon>Roseomonas</taxon>
    </lineage>
</organism>
<dbReference type="EMBL" id="JANJOU010000031">
    <property type="protein sequence ID" value="MCR0985225.1"/>
    <property type="molecule type" value="Genomic_DNA"/>
</dbReference>
<sequence>MKRLLLLLLLAVPAQAADTPASGLYGGLSLAVTGNEVSGVFSEARGGDGSGAAPQFSCWFLLRGRLENGRGIVQTWYPGEEPIPGNLSFEGGKASLMLRENHGGCLMTTGDMVREPYRAGLDRPGEGWIGVGLVTARRAAFRPSPGAPAPRTPYVVEGNAVAVLERQGEWVRARYVAGQRPVTGWLRAAELAPDRP</sequence>
<dbReference type="Proteomes" id="UP001524642">
    <property type="component" value="Unassembled WGS sequence"/>
</dbReference>
<name>A0ABT1XAU3_9PROT</name>
<comment type="caution">
    <text evidence="2">The sequence shown here is derived from an EMBL/GenBank/DDBJ whole genome shotgun (WGS) entry which is preliminary data.</text>
</comment>
<reference evidence="2 3" key="1">
    <citation type="submission" date="2022-06" db="EMBL/GenBank/DDBJ databases">
        <title>Roseomonas CN29.</title>
        <authorList>
            <person name="Cheng Y."/>
            <person name="He X."/>
        </authorList>
    </citation>
    <scope>NUCLEOTIDE SEQUENCE [LARGE SCALE GENOMIC DNA]</scope>
    <source>
        <strain evidence="2 3">CN29</strain>
    </source>
</reference>
<evidence type="ECO:0000313" key="3">
    <source>
        <dbReference type="Proteomes" id="UP001524642"/>
    </source>
</evidence>
<protein>
    <recommendedName>
        <fullName evidence="4">SH3 domain-containing protein</fullName>
    </recommendedName>
</protein>
<dbReference type="RefSeq" id="WP_257718878.1">
    <property type="nucleotide sequence ID" value="NZ_JANJOU010000031.1"/>
</dbReference>
<evidence type="ECO:0008006" key="4">
    <source>
        <dbReference type="Google" id="ProtNLM"/>
    </source>
</evidence>
<feature type="signal peptide" evidence="1">
    <location>
        <begin position="1"/>
        <end position="16"/>
    </location>
</feature>
<keyword evidence="1" id="KW-0732">Signal</keyword>